<accession>A0A0L8I7L6</accession>
<keyword evidence="1" id="KW-0175">Coiled coil</keyword>
<evidence type="ECO:0000313" key="2">
    <source>
        <dbReference type="EMBL" id="KOF97399.1"/>
    </source>
</evidence>
<feature type="coiled-coil region" evidence="1">
    <location>
        <begin position="256"/>
        <end position="283"/>
    </location>
</feature>
<dbReference type="AlphaFoldDB" id="A0A0L8I7L6"/>
<proteinExistence type="predicted"/>
<organism evidence="2">
    <name type="scientific">Octopus bimaculoides</name>
    <name type="common">California two-spotted octopus</name>
    <dbReference type="NCBI Taxonomy" id="37653"/>
    <lineage>
        <taxon>Eukaryota</taxon>
        <taxon>Metazoa</taxon>
        <taxon>Spiralia</taxon>
        <taxon>Lophotrochozoa</taxon>
        <taxon>Mollusca</taxon>
        <taxon>Cephalopoda</taxon>
        <taxon>Coleoidea</taxon>
        <taxon>Octopodiformes</taxon>
        <taxon>Octopoda</taxon>
        <taxon>Incirrata</taxon>
        <taxon>Octopodidae</taxon>
        <taxon>Octopus</taxon>
    </lineage>
</organism>
<evidence type="ECO:0008006" key="3">
    <source>
        <dbReference type="Google" id="ProtNLM"/>
    </source>
</evidence>
<sequence>MLEGQKESFAELRKEQQQMTTEKIKEKYRNSSWRKWQQELLDELQNEPDQRKIIWYSDPIGNSGKTYLSRYLQTLDGIRFENGRSLDIKFMYNGQRIVIFDLTRSQEQHINYEVMESVKNGLICSCKYVSVTKSFEIPHVVVFANYDPDQTKMSADRWDIRPLTPADNTMVFKEILQEFLENEVDIENMPALEDITNMYSQDTDELIDEMNRSECEYEMEKYKKRKLNSPTPLIRHDAIDGNISFFCNNNVEKCNCQFVRRENEMLMEKIKMLNEKLDKYESVDSE</sequence>
<name>A0A0L8I7L6_OCTBM</name>
<protein>
    <recommendedName>
        <fullName evidence="3">Helicase superfamily 3 single-stranded DNA/RNA virus domain-containing protein</fullName>
    </recommendedName>
</protein>
<gene>
    <name evidence="2" type="ORF">OCBIM_22029944mg</name>
</gene>
<evidence type="ECO:0000256" key="1">
    <source>
        <dbReference type="SAM" id="Coils"/>
    </source>
</evidence>
<dbReference type="EMBL" id="KQ416325">
    <property type="protein sequence ID" value="KOF97399.1"/>
    <property type="molecule type" value="Genomic_DNA"/>
</dbReference>
<reference evidence="2" key="1">
    <citation type="submission" date="2015-07" db="EMBL/GenBank/DDBJ databases">
        <title>MeaNS - Measles Nucleotide Surveillance Program.</title>
        <authorList>
            <person name="Tran T."/>
            <person name="Druce J."/>
        </authorList>
    </citation>
    <scope>NUCLEOTIDE SEQUENCE</scope>
    <source>
        <strain evidence="2">UCB-OBI-ISO-001</strain>
        <tissue evidence="2">Gonad</tissue>
    </source>
</reference>